<dbReference type="Proteomes" id="UP000831701">
    <property type="component" value="Chromosome 4"/>
</dbReference>
<evidence type="ECO:0000313" key="2">
    <source>
        <dbReference type="Proteomes" id="UP000831701"/>
    </source>
</evidence>
<accession>A0ACB8X1K4</accession>
<sequence>MDSADANTIKTALDTQAYRLKHHDAQLSNIAAGVKQLTDSQADLQASVATKVNQLTDQMQSLTSRLEGFIATLSPSPPAAPAPPASPATAAAAPPQPPPAPFSLPVSSAPVRLASPPKFSGESGECRPFLIQCDLHFSMDLNAFGGASSSCSFMVSHNDREGGCLGYGRVVSPRFVKQLKTFLKLCSVFLTRRLPHGKRLLLCSKSNRDAGGWWNYALEFRTLAADSGWNETSIISAFIDGLTEEVKDFLAPLDIPKDFESLVEIASDTSTIASVRGRERRRPGRKSSGFQGAPHSFREFRRSSHLSTPVPESPSPPAGAEEPMQLGRTKLAPEERQRRLKEGVCFYCGKSGHQVKPLPSKRGGSSGLRRVLDADESLMDKALASSLGINFEPLHSPVTARSLRHHLRPYPKPPRLSRPLQGPTLLP</sequence>
<name>A0ACB8X1K4_9TELE</name>
<gene>
    <name evidence="1" type="ORF">L3Q82_022445</name>
</gene>
<evidence type="ECO:0000313" key="1">
    <source>
        <dbReference type="EMBL" id="KAI3373874.1"/>
    </source>
</evidence>
<dbReference type="EMBL" id="CM041534">
    <property type="protein sequence ID" value="KAI3373874.1"/>
    <property type="molecule type" value="Genomic_DNA"/>
</dbReference>
<keyword evidence="2" id="KW-1185">Reference proteome</keyword>
<organism evidence="1 2">
    <name type="scientific">Scortum barcoo</name>
    <name type="common">barcoo grunter</name>
    <dbReference type="NCBI Taxonomy" id="214431"/>
    <lineage>
        <taxon>Eukaryota</taxon>
        <taxon>Metazoa</taxon>
        <taxon>Chordata</taxon>
        <taxon>Craniata</taxon>
        <taxon>Vertebrata</taxon>
        <taxon>Euteleostomi</taxon>
        <taxon>Actinopterygii</taxon>
        <taxon>Neopterygii</taxon>
        <taxon>Teleostei</taxon>
        <taxon>Neoteleostei</taxon>
        <taxon>Acanthomorphata</taxon>
        <taxon>Eupercaria</taxon>
        <taxon>Centrarchiformes</taxon>
        <taxon>Terapontoidei</taxon>
        <taxon>Terapontidae</taxon>
        <taxon>Scortum</taxon>
    </lineage>
</organism>
<reference evidence="1" key="1">
    <citation type="submission" date="2022-04" db="EMBL/GenBank/DDBJ databases">
        <title>Jade perch genome.</title>
        <authorList>
            <person name="Chao B."/>
        </authorList>
    </citation>
    <scope>NUCLEOTIDE SEQUENCE</scope>
    <source>
        <strain evidence="1">CB-2022</strain>
    </source>
</reference>
<comment type="caution">
    <text evidence="1">The sequence shown here is derived from an EMBL/GenBank/DDBJ whole genome shotgun (WGS) entry which is preliminary data.</text>
</comment>
<proteinExistence type="predicted"/>
<protein>
    <submittedName>
        <fullName evidence="1">Uncharacterized protein</fullName>
    </submittedName>
</protein>